<feature type="transmembrane region" description="Helical" evidence="6">
    <location>
        <begin position="49"/>
        <end position="71"/>
    </location>
</feature>
<dbReference type="Proteomes" id="UP001498398">
    <property type="component" value="Unassembled WGS sequence"/>
</dbReference>
<keyword evidence="9" id="KW-1185">Reference proteome</keyword>
<sequence>MSDVEKSRLQKSNGSESPKETQTLKEDEKYQVTLEDSEDPQNCSTFRKWVVVFVISSCALCVTCASSAASFTENGAAEEFGIPHEVAILAISLFVEGMGLGPLLAGPLSEVYGRNVVYRVSFVLLFAFSFAVAFSPNIAVYLVFRFICGFCGSTFLSVAGGTVSDLFDNDHVGNPMAIYTISPFIGPVVGPLMGGFINQNLDWRWTYYILIMWTFVQTVALFLLVPETFVPVILVRKAAKTRHQTGDDAWWAPLDRANKHLGRAILVSCYKPFQLIIQDRMALLLNLWTSLILGILYLAFQAFPVIFTLGHGFNMQETGMTFLGIGLGMLIALSTQGYWNKIMRREAEKAEKAGIHGGAPPEARLYMGEVGGILVPFGLIVLAVLTPPSIPWPLPIFLGSVPFGAGIYFCFTSTFTYLVTAYRPIAASAMASNSAMRSTFAAVFPLFAGFLYGGDSDGGISRGQLADNGGWGRIGNGLGTVGATALLAGIMVLSAPLPFIFRRIGARLRAKSKFAA</sequence>
<evidence type="ECO:0000256" key="6">
    <source>
        <dbReference type="SAM" id="Phobius"/>
    </source>
</evidence>
<evidence type="ECO:0000256" key="1">
    <source>
        <dbReference type="ARBA" id="ARBA00004141"/>
    </source>
</evidence>
<feature type="transmembrane region" description="Helical" evidence="6">
    <location>
        <begin position="140"/>
        <end position="164"/>
    </location>
</feature>
<dbReference type="PROSITE" id="PS50850">
    <property type="entry name" value="MFS"/>
    <property type="match status" value="1"/>
</dbReference>
<evidence type="ECO:0000313" key="8">
    <source>
        <dbReference type="EMBL" id="KAK7444059.1"/>
    </source>
</evidence>
<feature type="transmembrane region" description="Helical" evidence="6">
    <location>
        <begin position="86"/>
        <end position="104"/>
    </location>
</feature>
<dbReference type="Pfam" id="PF07690">
    <property type="entry name" value="MFS_1"/>
    <property type="match status" value="1"/>
</dbReference>
<dbReference type="SUPFAM" id="SSF103473">
    <property type="entry name" value="MFS general substrate transporter"/>
    <property type="match status" value="1"/>
</dbReference>
<dbReference type="EMBL" id="JBANRG010000052">
    <property type="protein sequence ID" value="KAK7444059.1"/>
    <property type="molecule type" value="Genomic_DNA"/>
</dbReference>
<feature type="transmembrane region" description="Helical" evidence="6">
    <location>
        <begin position="370"/>
        <end position="390"/>
    </location>
</feature>
<evidence type="ECO:0000256" key="4">
    <source>
        <dbReference type="ARBA" id="ARBA00023136"/>
    </source>
</evidence>
<feature type="transmembrane region" description="Helical" evidence="6">
    <location>
        <begin position="176"/>
        <end position="197"/>
    </location>
</feature>
<feature type="transmembrane region" description="Helical" evidence="6">
    <location>
        <begin position="320"/>
        <end position="339"/>
    </location>
</feature>
<feature type="transmembrane region" description="Helical" evidence="6">
    <location>
        <begin position="209"/>
        <end position="235"/>
    </location>
</feature>
<evidence type="ECO:0000259" key="7">
    <source>
        <dbReference type="PROSITE" id="PS50850"/>
    </source>
</evidence>
<feature type="transmembrane region" description="Helical" evidence="6">
    <location>
        <begin position="396"/>
        <end position="422"/>
    </location>
</feature>
<dbReference type="PANTHER" id="PTHR23502">
    <property type="entry name" value="MAJOR FACILITATOR SUPERFAMILY"/>
    <property type="match status" value="1"/>
</dbReference>
<keyword evidence="3 6" id="KW-1133">Transmembrane helix</keyword>
<evidence type="ECO:0000256" key="2">
    <source>
        <dbReference type="ARBA" id="ARBA00022692"/>
    </source>
</evidence>
<evidence type="ECO:0000313" key="9">
    <source>
        <dbReference type="Proteomes" id="UP001498398"/>
    </source>
</evidence>
<evidence type="ECO:0000256" key="3">
    <source>
        <dbReference type="ARBA" id="ARBA00022989"/>
    </source>
</evidence>
<feature type="transmembrane region" description="Helical" evidence="6">
    <location>
        <begin position="116"/>
        <end position="134"/>
    </location>
</feature>
<feature type="region of interest" description="Disordered" evidence="5">
    <location>
        <begin position="1"/>
        <end position="28"/>
    </location>
</feature>
<dbReference type="CDD" id="cd17323">
    <property type="entry name" value="MFS_Tpo1_MDR_like"/>
    <property type="match status" value="1"/>
</dbReference>
<keyword evidence="4 6" id="KW-0472">Membrane</keyword>
<proteinExistence type="predicted"/>
<dbReference type="Gene3D" id="1.20.1250.20">
    <property type="entry name" value="MFS general substrate transporter like domains"/>
    <property type="match status" value="1"/>
</dbReference>
<keyword evidence="2 6" id="KW-0812">Transmembrane</keyword>
<feature type="domain" description="Major facilitator superfamily (MFS) profile" evidence="7">
    <location>
        <begin position="51"/>
        <end position="506"/>
    </location>
</feature>
<protein>
    <recommendedName>
        <fullName evidence="7">Major facilitator superfamily (MFS) profile domain-containing protein</fullName>
    </recommendedName>
</protein>
<evidence type="ECO:0000256" key="5">
    <source>
        <dbReference type="SAM" id="MobiDB-lite"/>
    </source>
</evidence>
<dbReference type="InterPro" id="IPR011701">
    <property type="entry name" value="MFS"/>
</dbReference>
<feature type="transmembrane region" description="Helical" evidence="6">
    <location>
        <begin position="281"/>
        <end position="300"/>
    </location>
</feature>
<dbReference type="PANTHER" id="PTHR23502:SF7">
    <property type="entry name" value="DRUG_PROTON ANTIPORTER YHK8-RELATED"/>
    <property type="match status" value="1"/>
</dbReference>
<feature type="transmembrane region" description="Helical" evidence="6">
    <location>
        <begin position="434"/>
        <end position="454"/>
    </location>
</feature>
<reference evidence="8 9" key="1">
    <citation type="submission" date="2024-01" db="EMBL/GenBank/DDBJ databases">
        <title>A draft genome for the cacao thread blight pathogen Marasmiellus scandens.</title>
        <authorList>
            <person name="Baruah I.K."/>
            <person name="Leung J."/>
            <person name="Bukari Y."/>
            <person name="Amoako-Attah I."/>
            <person name="Meinhardt L.W."/>
            <person name="Bailey B.A."/>
            <person name="Cohen S.P."/>
        </authorList>
    </citation>
    <scope>NUCLEOTIDE SEQUENCE [LARGE SCALE GENOMIC DNA]</scope>
    <source>
        <strain evidence="8 9">GH-19</strain>
    </source>
</reference>
<accession>A0ABR1J075</accession>
<comment type="subcellular location">
    <subcellularLocation>
        <location evidence="1">Membrane</location>
        <topology evidence="1">Multi-pass membrane protein</topology>
    </subcellularLocation>
</comment>
<dbReference type="InterPro" id="IPR020846">
    <property type="entry name" value="MFS_dom"/>
</dbReference>
<comment type="caution">
    <text evidence="8">The sequence shown here is derived from an EMBL/GenBank/DDBJ whole genome shotgun (WGS) entry which is preliminary data.</text>
</comment>
<organism evidence="8 9">
    <name type="scientific">Marasmiellus scandens</name>
    <dbReference type="NCBI Taxonomy" id="2682957"/>
    <lineage>
        <taxon>Eukaryota</taxon>
        <taxon>Fungi</taxon>
        <taxon>Dikarya</taxon>
        <taxon>Basidiomycota</taxon>
        <taxon>Agaricomycotina</taxon>
        <taxon>Agaricomycetes</taxon>
        <taxon>Agaricomycetidae</taxon>
        <taxon>Agaricales</taxon>
        <taxon>Marasmiineae</taxon>
        <taxon>Omphalotaceae</taxon>
        <taxon>Marasmiellus</taxon>
    </lineage>
</organism>
<feature type="transmembrane region" description="Helical" evidence="6">
    <location>
        <begin position="474"/>
        <end position="501"/>
    </location>
</feature>
<feature type="compositionally biased region" description="Basic and acidic residues" evidence="5">
    <location>
        <begin position="17"/>
        <end position="28"/>
    </location>
</feature>
<name>A0ABR1J075_9AGAR</name>
<dbReference type="InterPro" id="IPR036259">
    <property type="entry name" value="MFS_trans_sf"/>
</dbReference>
<gene>
    <name evidence="8" type="ORF">VKT23_015456</name>
</gene>